<gene>
    <name evidence="12" type="ORF">BDY21DRAFT_415889</name>
</gene>
<keyword evidence="8 10" id="KW-0687">Ribonucleoprotein</keyword>
<dbReference type="OrthoDB" id="10255118at2759"/>
<protein>
    <recommendedName>
        <fullName evidence="9 10">Signal recognition particle subunit SRP68</fullName>
        <shortName evidence="10">SRP68</shortName>
    </recommendedName>
</protein>
<sequence>MDITQFVVSKRDAAFLVGDYSTYRTQLSRRILTVRKRLGRTTPKNSKFAKKEPVTAEDIAKDHEFVRLLLLLSERARAHALHMKSIHAEDNHGQGISGSSRKHILSRLDKASKIARELLDLLSNNKDTTGATDTDVLEARAYAASLSGAIEFEKQSQGVGTKKNASWDKCLVELSTARVIYASLLQATKKDIFKELLASTIDPSIRYAAYQSNIPRTVSVPSVSKKYFPRDDKALVSAVESLDPTTFGGGEREVVSEEGKSFAGTDERIPNTIAWRGRTAAIVDASIGQALAARTSAESRLAETLSSQPDAPPRERAAAYDDVLIAAQDAADATRRAIEELEKENVDPSDSRFQDLHVTSLAVNYDLIGLRVGRNRTLIGKDDGLEFEPQSVRKRKRPDAMEVDEGKGAVKEKEQGKGKKLSRLRERVVLLDAILQSIDSIKELRGAMRDAVFIEELEAKRGYFQALKCLNIARSHALLASPVNALALFARAESLSAKLLTSDTSRNWTTELAVVPKLDFSPSQAQQLHRRLTALVLQYRALVDLKNIYAQNAKAAKSDTAPEPLVERLHEFPIDGVDLKNIVTWPPRLRPVPVKPLFFDVAWNYIDYPGRRAREVEDRVGAPNGAAEEEEKKPAKKGWFGFGRS</sequence>
<evidence type="ECO:0000256" key="5">
    <source>
        <dbReference type="ARBA" id="ARBA00022884"/>
    </source>
</evidence>
<evidence type="ECO:0000256" key="8">
    <source>
        <dbReference type="ARBA" id="ARBA00023274"/>
    </source>
</evidence>
<evidence type="ECO:0000256" key="2">
    <source>
        <dbReference type="ARBA" id="ARBA00004604"/>
    </source>
</evidence>
<comment type="subcellular location">
    <subcellularLocation>
        <location evidence="1 10">Cytoplasm</location>
    </subcellularLocation>
    <subcellularLocation>
        <location evidence="2">Nucleus</location>
        <location evidence="2">Nucleolus</location>
    </subcellularLocation>
</comment>
<dbReference type="GO" id="GO:0008312">
    <property type="term" value="F:7S RNA binding"/>
    <property type="evidence" value="ECO:0007669"/>
    <property type="project" value="InterPro"/>
</dbReference>
<dbReference type="GO" id="GO:0030942">
    <property type="term" value="F:endoplasmic reticulum signal peptide binding"/>
    <property type="evidence" value="ECO:0007669"/>
    <property type="project" value="InterPro"/>
</dbReference>
<reference evidence="12" key="1">
    <citation type="journal article" date="2020" name="Stud. Mycol.">
        <title>101 Dothideomycetes genomes: a test case for predicting lifestyles and emergence of pathogens.</title>
        <authorList>
            <person name="Haridas S."/>
            <person name="Albert R."/>
            <person name="Binder M."/>
            <person name="Bloem J."/>
            <person name="Labutti K."/>
            <person name="Salamov A."/>
            <person name="Andreopoulos B."/>
            <person name="Baker S."/>
            <person name="Barry K."/>
            <person name="Bills G."/>
            <person name="Bluhm B."/>
            <person name="Cannon C."/>
            <person name="Castanera R."/>
            <person name="Culley D."/>
            <person name="Daum C."/>
            <person name="Ezra D."/>
            <person name="Gonzalez J."/>
            <person name="Henrissat B."/>
            <person name="Kuo A."/>
            <person name="Liang C."/>
            <person name="Lipzen A."/>
            <person name="Lutzoni F."/>
            <person name="Magnuson J."/>
            <person name="Mondo S."/>
            <person name="Nolan M."/>
            <person name="Ohm R."/>
            <person name="Pangilinan J."/>
            <person name="Park H.-J."/>
            <person name="Ramirez L."/>
            <person name="Alfaro M."/>
            <person name="Sun H."/>
            <person name="Tritt A."/>
            <person name="Yoshinaga Y."/>
            <person name="Zwiers L.-H."/>
            <person name="Turgeon B."/>
            <person name="Goodwin S."/>
            <person name="Spatafora J."/>
            <person name="Crous P."/>
            <person name="Grigoriev I."/>
        </authorList>
    </citation>
    <scope>NUCLEOTIDE SEQUENCE</scope>
    <source>
        <strain evidence="12">ATCC 16933</strain>
    </source>
</reference>
<feature type="region of interest" description="Disordered" evidence="11">
    <location>
        <begin position="619"/>
        <end position="645"/>
    </location>
</feature>
<dbReference type="GO" id="GO:0006614">
    <property type="term" value="P:SRP-dependent cotranslational protein targeting to membrane"/>
    <property type="evidence" value="ECO:0007669"/>
    <property type="project" value="InterPro"/>
</dbReference>
<dbReference type="PANTHER" id="PTHR12860">
    <property type="entry name" value="SIGNAL RECOGNITION PARTICLE 68 KDA PROTEIN"/>
    <property type="match status" value="1"/>
</dbReference>
<evidence type="ECO:0000256" key="11">
    <source>
        <dbReference type="SAM" id="MobiDB-lite"/>
    </source>
</evidence>
<evidence type="ECO:0000256" key="6">
    <source>
        <dbReference type="ARBA" id="ARBA00023135"/>
    </source>
</evidence>
<dbReference type="AlphaFoldDB" id="A0A6A6NWT5"/>
<evidence type="ECO:0000256" key="1">
    <source>
        <dbReference type="ARBA" id="ARBA00004496"/>
    </source>
</evidence>
<dbReference type="Gene3D" id="1.10.3450.40">
    <property type="entry name" value="Signal recognition particle, SRP68 subunit, RNA-binding domain"/>
    <property type="match status" value="1"/>
</dbReference>
<dbReference type="InterPro" id="IPR026258">
    <property type="entry name" value="SRP68"/>
</dbReference>
<feature type="compositionally biased region" description="Basic and acidic residues" evidence="11">
    <location>
        <begin position="398"/>
        <end position="416"/>
    </location>
</feature>
<dbReference type="Pfam" id="PF16969">
    <property type="entry name" value="SRP68"/>
    <property type="match status" value="1"/>
</dbReference>
<keyword evidence="4 10" id="KW-0963">Cytoplasm</keyword>
<dbReference type="GO" id="GO:0005730">
    <property type="term" value="C:nucleolus"/>
    <property type="evidence" value="ECO:0007669"/>
    <property type="project" value="UniProtKB-SubCell"/>
</dbReference>
<dbReference type="InterPro" id="IPR038253">
    <property type="entry name" value="SRP68_N_sf"/>
</dbReference>
<keyword evidence="13" id="KW-1185">Reference proteome</keyword>
<organism evidence="12 13">
    <name type="scientific">Lineolata rhizophorae</name>
    <dbReference type="NCBI Taxonomy" id="578093"/>
    <lineage>
        <taxon>Eukaryota</taxon>
        <taxon>Fungi</taxon>
        <taxon>Dikarya</taxon>
        <taxon>Ascomycota</taxon>
        <taxon>Pezizomycotina</taxon>
        <taxon>Dothideomycetes</taxon>
        <taxon>Dothideomycetes incertae sedis</taxon>
        <taxon>Lineolatales</taxon>
        <taxon>Lineolataceae</taxon>
        <taxon>Lineolata</taxon>
    </lineage>
</organism>
<evidence type="ECO:0000256" key="7">
    <source>
        <dbReference type="ARBA" id="ARBA00023242"/>
    </source>
</evidence>
<dbReference type="PIRSF" id="PIRSF038995">
    <property type="entry name" value="SRP68"/>
    <property type="match status" value="1"/>
</dbReference>
<evidence type="ECO:0000256" key="9">
    <source>
        <dbReference type="ARBA" id="ARBA00029498"/>
    </source>
</evidence>
<evidence type="ECO:0000256" key="3">
    <source>
        <dbReference type="ARBA" id="ARBA00009352"/>
    </source>
</evidence>
<keyword evidence="6 10" id="KW-0733">Signal recognition particle</keyword>
<evidence type="ECO:0000256" key="4">
    <source>
        <dbReference type="ARBA" id="ARBA00022490"/>
    </source>
</evidence>
<keyword evidence="7" id="KW-0539">Nucleus</keyword>
<name>A0A6A6NWT5_9PEZI</name>
<dbReference type="EMBL" id="MU001684">
    <property type="protein sequence ID" value="KAF2456255.1"/>
    <property type="molecule type" value="Genomic_DNA"/>
</dbReference>
<accession>A0A6A6NWT5</accession>
<evidence type="ECO:0000313" key="13">
    <source>
        <dbReference type="Proteomes" id="UP000799766"/>
    </source>
</evidence>
<dbReference type="GO" id="GO:0005047">
    <property type="term" value="F:signal recognition particle binding"/>
    <property type="evidence" value="ECO:0007669"/>
    <property type="project" value="InterPro"/>
</dbReference>
<dbReference type="InterPro" id="IPR034652">
    <property type="entry name" value="SRP68-RBD"/>
</dbReference>
<evidence type="ECO:0000256" key="10">
    <source>
        <dbReference type="PIRNR" id="PIRNR038995"/>
    </source>
</evidence>
<dbReference type="PANTHER" id="PTHR12860:SF0">
    <property type="entry name" value="SIGNAL RECOGNITION PARTICLE SUBUNIT SRP68"/>
    <property type="match status" value="1"/>
</dbReference>
<proteinExistence type="inferred from homology"/>
<keyword evidence="5 10" id="KW-0694">RNA-binding</keyword>
<dbReference type="Proteomes" id="UP000799766">
    <property type="component" value="Unassembled WGS sequence"/>
</dbReference>
<evidence type="ECO:0000313" key="12">
    <source>
        <dbReference type="EMBL" id="KAF2456255.1"/>
    </source>
</evidence>
<feature type="region of interest" description="Disordered" evidence="11">
    <location>
        <begin position="390"/>
        <end position="416"/>
    </location>
</feature>
<dbReference type="GO" id="GO:0005786">
    <property type="term" value="C:signal recognition particle, endoplasmic reticulum targeting"/>
    <property type="evidence" value="ECO:0007669"/>
    <property type="project" value="UniProtKB-KW"/>
</dbReference>
<comment type="similarity">
    <text evidence="3 10">Belongs to the SRP68 family.</text>
</comment>
<dbReference type="CDD" id="cd15481">
    <property type="entry name" value="SRP68-RBD"/>
    <property type="match status" value="1"/>
</dbReference>
<comment type="function">
    <text evidence="10">Component of the signal recognition particle (SRP) complex, a ribonucleoprotein complex that mediates the cotranslational targeting of secretory and membrane proteins to the endoplasmic reticulum (ER). The SRP complex interacts with the signal sequence in nascent secretory and membrane proteins and directs them to the membrane of the ER.</text>
</comment>